<protein>
    <recommendedName>
        <fullName evidence="4">DUF943 family protein</fullName>
    </recommendedName>
</protein>
<sequence>MNKRIIAGVIAAAAGGYLLWQYLTPVEIVAVHDGDIVLVKHFPHLKKRQIAWWEAHKDMMKEKYGIPHKLSDGDYRVYIQDFGDGYQIDGNREEDNDLLCFDDMKTEAACIHKAPLMTVGSSQNTGQFYW</sequence>
<proteinExistence type="predicted"/>
<keyword evidence="1" id="KW-1133">Transmembrane helix</keyword>
<dbReference type="AlphaFoldDB" id="A0A1X3RX65"/>
<dbReference type="RefSeq" id="WP_094109196.1">
    <property type="nucleotide sequence ID" value="NZ_LUTP01000012.1"/>
</dbReference>
<dbReference type="OrthoDB" id="5873202at2"/>
<organism evidence="2 3">
    <name type="scientific">Lonsdalea iberica</name>
    <dbReference type="NCBI Taxonomy" id="1082703"/>
    <lineage>
        <taxon>Bacteria</taxon>
        <taxon>Pseudomonadati</taxon>
        <taxon>Pseudomonadota</taxon>
        <taxon>Gammaproteobacteria</taxon>
        <taxon>Enterobacterales</taxon>
        <taxon>Pectobacteriaceae</taxon>
        <taxon>Lonsdalea</taxon>
    </lineage>
</organism>
<keyword evidence="1" id="KW-0472">Membrane</keyword>
<evidence type="ECO:0008006" key="4">
    <source>
        <dbReference type="Google" id="ProtNLM"/>
    </source>
</evidence>
<reference evidence="2 3" key="1">
    <citation type="submission" date="2016-02" db="EMBL/GenBank/DDBJ databases">
        <title>Species-wide whole genome sequencing reveals diversity, host range in Lonsdalea quercina.</title>
        <authorList>
            <person name="Li Y."/>
        </authorList>
    </citation>
    <scope>NUCLEOTIDE SEQUENCE [LARGE SCALE GENOMIC DNA]</scope>
    <source>
        <strain evidence="2 3">LMG 26264</strain>
    </source>
</reference>
<accession>A0A1X3RX65</accession>
<dbReference type="Pfam" id="PF06092">
    <property type="entry name" value="DUF943"/>
    <property type="match status" value="1"/>
</dbReference>
<dbReference type="Proteomes" id="UP000194020">
    <property type="component" value="Unassembled WGS sequence"/>
</dbReference>
<evidence type="ECO:0000256" key="1">
    <source>
        <dbReference type="SAM" id="Phobius"/>
    </source>
</evidence>
<gene>
    <name evidence="2" type="ORF">AU511_06635</name>
</gene>
<keyword evidence="1" id="KW-0812">Transmembrane</keyword>
<comment type="caution">
    <text evidence="2">The sequence shown here is derived from an EMBL/GenBank/DDBJ whole genome shotgun (WGS) entry which is preliminary data.</text>
</comment>
<evidence type="ECO:0000313" key="2">
    <source>
        <dbReference type="EMBL" id="OSN06617.1"/>
    </source>
</evidence>
<dbReference type="EMBL" id="LUTP01000012">
    <property type="protein sequence ID" value="OSN06617.1"/>
    <property type="molecule type" value="Genomic_DNA"/>
</dbReference>
<feature type="transmembrane region" description="Helical" evidence="1">
    <location>
        <begin position="5"/>
        <end position="23"/>
    </location>
</feature>
<evidence type="ECO:0000313" key="3">
    <source>
        <dbReference type="Proteomes" id="UP000194020"/>
    </source>
</evidence>
<name>A0A1X3RX65_9GAMM</name>
<dbReference type="InterPro" id="IPR010351">
    <property type="entry name" value="DUF943"/>
</dbReference>